<dbReference type="PROSITE" id="PS00598">
    <property type="entry name" value="CHROMO_1"/>
    <property type="match status" value="1"/>
</dbReference>
<dbReference type="InterPro" id="IPR001584">
    <property type="entry name" value="Integrase_cat-core"/>
</dbReference>
<dbReference type="GO" id="GO:0003676">
    <property type="term" value="F:nucleic acid binding"/>
    <property type="evidence" value="ECO:0007669"/>
    <property type="project" value="InterPro"/>
</dbReference>
<dbReference type="Pfam" id="PF00385">
    <property type="entry name" value="Chromo"/>
    <property type="match status" value="1"/>
</dbReference>
<dbReference type="Gene3D" id="2.40.50.40">
    <property type="match status" value="1"/>
</dbReference>
<comment type="caution">
    <text evidence="6">The sequence shown here is derived from an EMBL/GenBank/DDBJ whole genome shotgun (WGS) entry which is preliminary data.</text>
</comment>
<feature type="region of interest" description="Disordered" evidence="3">
    <location>
        <begin position="603"/>
        <end position="624"/>
    </location>
</feature>
<dbReference type="PANTHER" id="PTHR37984">
    <property type="entry name" value="PROTEIN CBG26694"/>
    <property type="match status" value="1"/>
</dbReference>
<dbReference type="GO" id="GO:0005634">
    <property type="term" value="C:nucleus"/>
    <property type="evidence" value="ECO:0007669"/>
    <property type="project" value="UniProtKB-SubCell"/>
</dbReference>
<dbReference type="EMBL" id="JBGBPQ010000010">
    <property type="protein sequence ID" value="KAL1519084.1"/>
    <property type="molecule type" value="Genomic_DNA"/>
</dbReference>
<organism evidence="6 7">
    <name type="scientific">Prymnesium parvum</name>
    <name type="common">Toxic golden alga</name>
    <dbReference type="NCBI Taxonomy" id="97485"/>
    <lineage>
        <taxon>Eukaryota</taxon>
        <taxon>Haptista</taxon>
        <taxon>Haptophyta</taxon>
        <taxon>Prymnesiophyceae</taxon>
        <taxon>Prymnesiales</taxon>
        <taxon>Prymnesiaceae</taxon>
        <taxon>Prymnesium</taxon>
    </lineage>
</organism>
<dbReference type="Pfam" id="PF01612">
    <property type="entry name" value="DNA_pol_A_exo1"/>
    <property type="match status" value="1"/>
</dbReference>
<evidence type="ECO:0000256" key="2">
    <source>
        <dbReference type="ARBA" id="ARBA00023242"/>
    </source>
</evidence>
<dbReference type="InterPro" id="IPR050951">
    <property type="entry name" value="Retrovirus_Pol_polyprotein"/>
</dbReference>
<dbReference type="InterPro" id="IPR002562">
    <property type="entry name" value="3'-5'_exonuclease_dom"/>
</dbReference>
<gene>
    <name evidence="6" type="ORF">AB1Y20_003351</name>
</gene>
<dbReference type="PROSITE" id="PS50994">
    <property type="entry name" value="INTEGRASE"/>
    <property type="match status" value="1"/>
</dbReference>
<dbReference type="PANTHER" id="PTHR37984:SF5">
    <property type="entry name" value="PROTEIN NYNRIN-LIKE"/>
    <property type="match status" value="1"/>
</dbReference>
<dbReference type="FunFam" id="1.10.340.70:FF:000001">
    <property type="entry name" value="Retrovirus-related Pol polyprotein from transposon gypsy-like Protein"/>
    <property type="match status" value="1"/>
</dbReference>
<feature type="compositionally biased region" description="Low complexity" evidence="3">
    <location>
        <begin position="301"/>
        <end position="310"/>
    </location>
</feature>
<dbReference type="InterPro" id="IPR016197">
    <property type="entry name" value="Chromo-like_dom_sf"/>
</dbReference>
<accession>A0AB34JEJ5</accession>
<feature type="region of interest" description="Disordered" evidence="3">
    <location>
        <begin position="543"/>
        <end position="562"/>
    </location>
</feature>
<dbReference type="Pfam" id="PF17921">
    <property type="entry name" value="Integrase_H2C2"/>
    <property type="match status" value="1"/>
</dbReference>
<feature type="domain" description="Integrase catalytic" evidence="5">
    <location>
        <begin position="800"/>
        <end position="966"/>
    </location>
</feature>
<sequence>MVRPDDSKTRQIAEIGHVIAVLDIKAAPYLLAVSEFRGQPTLRHWLQAPHVLKVTQSCGSDAELLSKLGIVMEPVFDTAVADMVIRGAPTPRGLATLFIDYLGDDLLILKDDITAELHQSLWTRTPLPFFALVYAWQDVAWGVALQERQQELLELAAGHGHGDVQAHGGQGQRRSAAAIATTFKATLLAQLLGTQEDARAVYDLMHTVRTVDALLHSAGLHALPYLRAVDLLLIASPKDSKAMHRGYFGLLTCGVAPWPSKDAAPYGGAISEVPRVGETSDQTNDIANRGNFSRQDSARGAESAKSAQQDAQQDASQGLIALVEQESGAEALERHCRFSGVVIHDGTKVLVMHTTSKATMGALSDSMAVVVGSASPEVLWGVYAAQAAVRIKLGPLWEYPGLGISRQDSFDIQGSTTRSGKRTAWYAIRTQASLPELLPGLKECFKNRRTTAQIAAVFDDIDLVDIQTIQGTTDIHTAVRAIVTGSPRLDALGLSRVQVPTSIKSIDIQRDNPAYAAAVETAYPTRAFYDTARSINTFYPIPPKDVRESTGTSKKGRSRGPVKEDVLDAVRRDLFFNTLRTLVDDEEGVDEVGSGAVQIDDEMDETSGRRASYWPGQRHPSTDEPAAFTQRLRPAGYPRFLLARIREQQQHDAYCQGVVSALRREHARAQGGYVFAALAVREGVVALNLTAISDGNQVRSEYSKMKPASVDFALSKDGMLFYRGEERGGREQLWFVVPEVLRPSVMEAAHDSMLHLGRSRTLDALRASGLWWPRQTADVKEFVRRCPTCAFNKVGPKIGATHTPPNGNKPWQVASVDVVYLEETSSGNAEAVVFTDRLSRAVRAYAVPRTLDSKMFLNIVAFALIPDVGVPLMMISDRGSNLISKLCMAFYEEYSGTDPRLADAEMHTAVGTNERFNHTLREMARAAYFDHGCEWDLFLPLLVLYYNATKQESTGYSPYFVEHGREPVLPWHPRDKEELVDSDMDEYIKWFILGQHLVWEVVSKNLGEVEMRRREEHNNKYQTNIKFQPGDRVLLLQPGRAHKMDLPYIGPYRVVAGPDERDRYTLRDLHGRRFNEFHVSKLKLWPVEGDVLEDDYYVVEQVLDWRRRGDVLEFLVKWRGYSQKHNTWEPIENLNDAAQEEAKALLNEKNKDELTTNSTTTAEISDDNHSGSISADGDNKDKTGKSRGKRVSFDGSVPEQAPVRQPRSAEERDARAARRAERRLARELEKLMTQI</sequence>
<dbReference type="PROSITE" id="PS50013">
    <property type="entry name" value="CHROMO_2"/>
    <property type="match status" value="1"/>
</dbReference>
<dbReference type="SUPFAM" id="SSF54160">
    <property type="entry name" value="Chromo domain-like"/>
    <property type="match status" value="1"/>
</dbReference>
<feature type="region of interest" description="Disordered" evidence="3">
    <location>
        <begin position="273"/>
        <end position="310"/>
    </location>
</feature>
<dbReference type="Gene3D" id="3.30.420.10">
    <property type="entry name" value="Ribonuclease H-like superfamily/Ribonuclease H"/>
    <property type="match status" value="2"/>
</dbReference>
<name>A0AB34JEJ5_PRYPA</name>
<dbReference type="InterPro" id="IPR023779">
    <property type="entry name" value="Chromodomain_CS"/>
</dbReference>
<proteinExistence type="predicted"/>
<feature type="region of interest" description="Disordered" evidence="3">
    <location>
        <begin position="1147"/>
        <end position="1220"/>
    </location>
</feature>
<dbReference type="InterPro" id="IPR036397">
    <property type="entry name" value="RNaseH_sf"/>
</dbReference>
<reference evidence="6 7" key="1">
    <citation type="journal article" date="2024" name="Science">
        <title>Giant polyketide synthase enzymes in the biosynthesis of giant marine polyether toxins.</title>
        <authorList>
            <person name="Fallon T.R."/>
            <person name="Shende V.V."/>
            <person name="Wierzbicki I.H."/>
            <person name="Pendleton A.L."/>
            <person name="Watervoot N.F."/>
            <person name="Auber R.P."/>
            <person name="Gonzalez D.J."/>
            <person name="Wisecaver J.H."/>
            <person name="Moore B.S."/>
        </authorList>
    </citation>
    <scope>NUCLEOTIDE SEQUENCE [LARGE SCALE GENOMIC DNA]</scope>
    <source>
        <strain evidence="6 7">12B1</strain>
    </source>
</reference>
<evidence type="ECO:0000256" key="3">
    <source>
        <dbReference type="SAM" id="MobiDB-lite"/>
    </source>
</evidence>
<dbReference type="CDD" id="cd00024">
    <property type="entry name" value="CD_CSD"/>
    <property type="match status" value="1"/>
</dbReference>
<evidence type="ECO:0000313" key="7">
    <source>
        <dbReference type="Proteomes" id="UP001515480"/>
    </source>
</evidence>
<dbReference type="GO" id="GO:0015074">
    <property type="term" value="P:DNA integration"/>
    <property type="evidence" value="ECO:0007669"/>
    <property type="project" value="InterPro"/>
</dbReference>
<dbReference type="InterPro" id="IPR023780">
    <property type="entry name" value="Chromo_domain"/>
</dbReference>
<evidence type="ECO:0000259" key="5">
    <source>
        <dbReference type="PROSITE" id="PS50994"/>
    </source>
</evidence>
<dbReference type="SUPFAM" id="SSF53098">
    <property type="entry name" value="Ribonuclease H-like"/>
    <property type="match status" value="2"/>
</dbReference>
<feature type="domain" description="Chromo" evidence="4">
    <location>
        <begin position="1097"/>
        <end position="1161"/>
    </location>
</feature>
<dbReference type="InterPro" id="IPR012337">
    <property type="entry name" value="RNaseH-like_sf"/>
</dbReference>
<evidence type="ECO:0000313" key="6">
    <source>
        <dbReference type="EMBL" id="KAL1519084.1"/>
    </source>
</evidence>
<evidence type="ECO:0000259" key="4">
    <source>
        <dbReference type="PROSITE" id="PS50013"/>
    </source>
</evidence>
<dbReference type="SMART" id="SM00298">
    <property type="entry name" value="CHROMO"/>
    <property type="match status" value="1"/>
</dbReference>
<dbReference type="InterPro" id="IPR000953">
    <property type="entry name" value="Chromo/chromo_shadow_dom"/>
</dbReference>
<dbReference type="InterPro" id="IPR041588">
    <property type="entry name" value="Integrase_H2C2"/>
</dbReference>
<feature type="compositionally biased region" description="Basic and acidic residues" evidence="3">
    <location>
        <begin position="1207"/>
        <end position="1220"/>
    </location>
</feature>
<protein>
    <recommendedName>
        <fullName evidence="8">Chromo domain-containing protein</fullName>
    </recommendedName>
</protein>
<dbReference type="GO" id="GO:0008408">
    <property type="term" value="F:3'-5' exonuclease activity"/>
    <property type="evidence" value="ECO:0007669"/>
    <property type="project" value="InterPro"/>
</dbReference>
<feature type="compositionally biased region" description="Polar residues" evidence="3">
    <location>
        <begin position="279"/>
        <end position="295"/>
    </location>
</feature>
<evidence type="ECO:0008006" key="8">
    <source>
        <dbReference type="Google" id="ProtNLM"/>
    </source>
</evidence>
<keyword evidence="7" id="KW-1185">Reference proteome</keyword>
<evidence type="ECO:0000256" key="1">
    <source>
        <dbReference type="ARBA" id="ARBA00004123"/>
    </source>
</evidence>
<dbReference type="Proteomes" id="UP001515480">
    <property type="component" value="Unassembled WGS sequence"/>
</dbReference>
<comment type="subcellular location">
    <subcellularLocation>
        <location evidence="1">Nucleus</location>
    </subcellularLocation>
</comment>
<dbReference type="Gene3D" id="1.10.340.70">
    <property type="match status" value="1"/>
</dbReference>
<dbReference type="AlphaFoldDB" id="A0AB34JEJ5"/>
<keyword evidence="2" id="KW-0539">Nucleus</keyword>